<dbReference type="EMBL" id="QMFB01000026">
    <property type="protein sequence ID" value="RAV14393.1"/>
    <property type="molecule type" value="Genomic_DNA"/>
</dbReference>
<organism evidence="1 2">
    <name type="scientific">Paenibacillus contaminans</name>
    <dbReference type="NCBI Taxonomy" id="450362"/>
    <lineage>
        <taxon>Bacteria</taxon>
        <taxon>Bacillati</taxon>
        <taxon>Bacillota</taxon>
        <taxon>Bacilli</taxon>
        <taxon>Bacillales</taxon>
        <taxon>Paenibacillaceae</taxon>
        <taxon>Paenibacillus</taxon>
    </lineage>
</organism>
<accession>A0A329M6S1</accession>
<evidence type="ECO:0000313" key="1">
    <source>
        <dbReference type="EMBL" id="RAV14393.1"/>
    </source>
</evidence>
<dbReference type="RefSeq" id="WP_113034976.1">
    <property type="nucleotide sequence ID" value="NZ_QMFB01000026.1"/>
</dbReference>
<proteinExistence type="predicted"/>
<dbReference type="OrthoDB" id="2045100at2"/>
<protein>
    <recommendedName>
        <fullName evidence="3">DUF4241 domain-containing protein</fullName>
    </recommendedName>
</protein>
<dbReference type="Proteomes" id="UP000250369">
    <property type="component" value="Unassembled WGS sequence"/>
</dbReference>
<comment type="caution">
    <text evidence="1">The sequence shown here is derived from an EMBL/GenBank/DDBJ whole genome shotgun (WGS) entry which is preliminary data.</text>
</comment>
<reference evidence="1 2" key="1">
    <citation type="journal article" date="2009" name="Int. J. Syst. Evol. Microbiol.">
        <title>Paenibacillus contaminans sp. nov., isolated from a contaminated laboratory plate.</title>
        <authorList>
            <person name="Chou J.H."/>
            <person name="Lee J.H."/>
            <person name="Lin M.C."/>
            <person name="Chang P.S."/>
            <person name="Arun A.B."/>
            <person name="Young C.C."/>
            <person name="Chen W.M."/>
        </authorList>
    </citation>
    <scope>NUCLEOTIDE SEQUENCE [LARGE SCALE GENOMIC DNA]</scope>
    <source>
        <strain evidence="1 2">CKOBP-6</strain>
    </source>
</reference>
<dbReference type="AlphaFoldDB" id="A0A329M6S1"/>
<keyword evidence="2" id="KW-1185">Reference proteome</keyword>
<evidence type="ECO:0008006" key="3">
    <source>
        <dbReference type="Google" id="ProtNLM"/>
    </source>
</evidence>
<gene>
    <name evidence="1" type="ORF">DQG23_31355</name>
</gene>
<evidence type="ECO:0000313" key="2">
    <source>
        <dbReference type="Proteomes" id="UP000250369"/>
    </source>
</evidence>
<name>A0A329M6S1_9BACL</name>
<sequence length="171" mass="19019">MMIELGKFQVESGKLVVSDPCFDLNDVPVMGVLENARNGVWNGLVEKTELDDWGEVCSKLFAHHNNNSIDDLQWVRCDFIIGVDSGQAGIFDIVKYRLSDSETENQDPDADSDWYLACCDITESNDEAGVIDGGVVSRSGMGDGGYQAFLAKDEREQIIGVKIVFIREERF</sequence>